<sequence length="114" mass="13197">MATFQELGKQYARRIREAFIADGFSRFKSISPYDLKLSSTLRELKAIHSEIDRLVYTDTNESLSEADKNRIITEIQKELHLPTFRQTEMIFKAASNDDLTDLANEIENILRGDK</sequence>
<gene>
    <name evidence="1" type="ORF">SCARUB_03301</name>
</gene>
<name>A0A1E3X7G8_9BACT</name>
<organism evidence="1 2">
    <name type="scientific">Candidatus Scalindua rubra</name>
    <dbReference type="NCBI Taxonomy" id="1872076"/>
    <lineage>
        <taxon>Bacteria</taxon>
        <taxon>Pseudomonadati</taxon>
        <taxon>Planctomycetota</taxon>
        <taxon>Candidatus Brocadiia</taxon>
        <taxon>Candidatus Brocadiales</taxon>
        <taxon>Candidatus Scalinduaceae</taxon>
        <taxon>Candidatus Scalindua</taxon>
    </lineage>
</organism>
<dbReference type="EMBL" id="MAYW01000108">
    <property type="protein sequence ID" value="ODS31580.1"/>
    <property type="molecule type" value="Genomic_DNA"/>
</dbReference>
<dbReference type="AlphaFoldDB" id="A0A1E3X7G8"/>
<evidence type="ECO:0000313" key="2">
    <source>
        <dbReference type="Proteomes" id="UP000094056"/>
    </source>
</evidence>
<proteinExistence type="predicted"/>
<evidence type="ECO:0000313" key="1">
    <source>
        <dbReference type="EMBL" id="ODS31580.1"/>
    </source>
</evidence>
<comment type="caution">
    <text evidence="1">The sequence shown here is derived from an EMBL/GenBank/DDBJ whole genome shotgun (WGS) entry which is preliminary data.</text>
</comment>
<dbReference type="Proteomes" id="UP000094056">
    <property type="component" value="Unassembled WGS sequence"/>
</dbReference>
<accession>A0A1E3X7G8</accession>
<reference evidence="1 2" key="1">
    <citation type="submission" date="2016-07" db="EMBL/GenBank/DDBJ databases">
        <title>Draft genome of Scalindua rubra, obtained from a brine-seawater interface in the Red Sea, sheds light on salt adaptation in anammox bacteria.</title>
        <authorList>
            <person name="Speth D.R."/>
            <person name="Lagkouvardos I."/>
            <person name="Wang Y."/>
            <person name="Qian P.-Y."/>
            <person name="Dutilh B.E."/>
            <person name="Jetten M.S."/>
        </authorList>
    </citation>
    <scope>NUCLEOTIDE SEQUENCE [LARGE SCALE GENOMIC DNA]</scope>
    <source>
        <strain evidence="1">BSI-1</strain>
    </source>
</reference>
<protein>
    <submittedName>
        <fullName evidence="1">Uncharacterized protein</fullName>
    </submittedName>
</protein>